<accession>A0A2M7E8G2</accession>
<keyword evidence="4 9" id="KW-0068">Autocatalytic cleavage</keyword>
<comment type="subunit">
    <text evidence="9">Heterooctamer of four alpha and four beta subunits.</text>
</comment>
<gene>
    <name evidence="9" type="primary">panD</name>
    <name evidence="14" type="ORF">COS11_04595</name>
</gene>
<dbReference type="GO" id="GO:0004068">
    <property type="term" value="F:aspartate 1-decarboxylase activity"/>
    <property type="evidence" value="ECO:0007669"/>
    <property type="project" value="UniProtKB-UniRule"/>
</dbReference>
<evidence type="ECO:0000313" key="15">
    <source>
        <dbReference type="Proteomes" id="UP000228886"/>
    </source>
</evidence>
<keyword evidence="8 9" id="KW-0670">Pyruvate</keyword>
<dbReference type="EC" id="4.1.1.11" evidence="9"/>
<sequence length="116" mass="13021">MQRIILKSKISETTVTDTKLHYSGSITIDEGLAESADIFPGENVQVLNLNNGARVETYYIKGKRNSGIVCINGAAARWFEKGDKIIILSYGIFGDEEAKKFKPKIIRVDEKNREIE</sequence>
<organism evidence="14 15">
    <name type="scientific">bacterium (Candidatus Ratteibacteria) CG01_land_8_20_14_3_00_40_19</name>
    <dbReference type="NCBI Taxonomy" id="2014290"/>
    <lineage>
        <taxon>Bacteria</taxon>
        <taxon>Candidatus Ratteibacteria</taxon>
    </lineage>
</organism>
<evidence type="ECO:0000256" key="4">
    <source>
        <dbReference type="ARBA" id="ARBA00022813"/>
    </source>
</evidence>
<dbReference type="HAMAP" id="MF_00446">
    <property type="entry name" value="PanD"/>
    <property type="match status" value="1"/>
</dbReference>
<dbReference type="GO" id="GO:0006523">
    <property type="term" value="P:alanine biosynthetic process"/>
    <property type="evidence" value="ECO:0007669"/>
    <property type="project" value="InterPro"/>
</dbReference>
<evidence type="ECO:0000256" key="11">
    <source>
        <dbReference type="PIRSR" id="PIRSR006246-2"/>
    </source>
</evidence>
<comment type="similarity">
    <text evidence="9">Belongs to the PanD family.</text>
</comment>
<feature type="binding site" evidence="9 11">
    <location>
        <begin position="73"/>
        <end position="75"/>
    </location>
    <ligand>
        <name>substrate</name>
    </ligand>
</feature>
<comment type="function">
    <text evidence="9">Catalyzes the pyruvoyl-dependent decarboxylation of aspartate to produce beta-alanine.</text>
</comment>
<keyword evidence="7 9" id="KW-0704">Schiff base</keyword>
<keyword evidence="2 9" id="KW-0566">Pantothenate biosynthesis</keyword>
<dbReference type="InterPro" id="IPR003190">
    <property type="entry name" value="Asp_decarbox"/>
</dbReference>
<evidence type="ECO:0000256" key="1">
    <source>
        <dbReference type="ARBA" id="ARBA00022490"/>
    </source>
</evidence>
<evidence type="ECO:0000256" key="2">
    <source>
        <dbReference type="ARBA" id="ARBA00022655"/>
    </source>
</evidence>
<comment type="caution">
    <text evidence="14">The sequence shown here is derived from an EMBL/GenBank/DDBJ whole genome shotgun (WGS) entry which is preliminary data.</text>
</comment>
<protein>
    <recommendedName>
        <fullName evidence="9">Aspartate 1-decarboxylase</fullName>
        <ecNumber evidence="9">4.1.1.11</ecNumber>
    </recommendedName>
    <alternativeName>
        <fullName evidence="9">Aspartate alpha-decarboxylase</fullName>
    </alternativeName>
    <component>
        <recommendedName>
            <fullName evidence="9">Aspartate 1-decarboxylase beta chain</fullName>
        </recommendedName>
    </component>
    <component>
        <recommendedName>
            <fullName evidence="9">Aspartate 1-decarboxylase alpha chain</fullName>
        </recommendedName>
    </component>
</protein>
<dbReference type="Pfam" id="PF02261">
    <property type="entry name" value="Asp_decarbox"/>
    <property type="match status" value="1"/>
</dbReference>
<dbReference type="EMBL" id="PETL01000221">
    <property type="protein sequence ID" value="PIV63971.1"/>
    <property type="molecule type" value="Genomic_DNA"/>
</dbReference>
<dbReference type="InterPro" id="IPR009010">
    <property type="entry name" value="Asp_de-COase-like_dom_sf"/>
</dbReference>
<dbReference type="PANTHER" id="PTHR21012">
    <property type="entry name" value="ASPARTATE 1-DECARBOXYLASE"/>
    <property type="match status" value="1"/>
</dbReference>
<comment type="PTM">
    <text evidence="9 12">Is synthesized initially as an inactive proenzyme, which is activated by self-cleavage at a specific serine bond to produce a beta-subunit with a hydroxyl group at its C-terminus and an alpha-subunit with a pyruvoyl group at its N-terminus.</text>
</comment>
<evidence type="ECO:0000256" key="9">
    <source>
        <dbReference type="HAMAP-Rule" id="MF_00446"/>
    </source>
</evidence>
<reference evidence="15" key="1">
    <citation type="submission" date="2017-09" db="EMBL/GenBank/DDBJ databases">
        <title>Depth-based differentiation of microbial function through sediment-hosted aquifers and enrichment of novel symbionts in the deep terrestrial subsurface.</title>
        <authorList>
            <person name="Probst A.J."/>
            <person name="Ladd B."/>
            <person name="Jarett J.K."/>
            <person name="Geller-Mcgrath D.E."/>
            <person name="Sieber C.M.K."/>
            <person name="Emerson J.B."/>
            <person name="Anantharaman K."/>
            <person name="Thomas B.C."/>
            <person name="Malmstrom R."/>
            <person name="Stieglmeier M."/>
            <person name="Klingl A."/>
            <person name="Woyke T."/>
            <person name="Ryan C.M."/>
            <person name="Banfield J.F."/>
        </authorList>
    </citation>
    <scope>NUCLEOTIDE SEQUENCE [LARGE SCALE GENOMIC DNA]</scope>
</reference>
<dbReference type="GO" id="GO:0005829">
    <property type="term" value="C:cytosol"/>
    <property type="evidence" value="ECO:0007669"/>
    <property type="project" value="TreeGrafter"/>
</dbReference>
<comment type="subcellular location">
    <subcellularLocation>
        <location evidence="9">Cytoplasm</location>
    </subcellularLocation>
</comment>
<dbReference type="Proteomes" id="UP000228886">
    <property type="component" value="Unassembled WGS sequence"/>
</dbReference>
<evidence type="ECO:0000313" key="14">
    <source>
        <dbReference type="EMBL" id="PIV63971.1"/>
    </source>
</evidence>
<feature type="chain" id="PRO_5015025617" description="Aspartate 1-decarboxylase alpha chain" evidence="9 13">
    <location>
        <begin position="25"/>
        <end position="116"/>
    </location>
</feature>
<dbReference type="UniPathway" id="UPA00028">
    <property type="reaction ID" value="UER00002"/>
</dbReference>
<evidence type="ECO:0000256" key="12">
    <source>
        <dbReference type="PIRSR" id="PIRSR006246-3"/>
    </source>
</evidence>
<dbReference type="NCBIfam" id="TIGR00223">
    <property type="entry name" value="panD"/>
    <property type="match status" value="1"/>
</dbReference>
<feature type="modified residue" description="Pyruvic acid (Ser)" evidence="9 12">
    <location>
        <position position="25"/>
    </location>
</feature>
<evidence type="ECO:0000256" key="6">
    <source>
        <dbReference type="ARBA" id="ARBA00023239"/>
    </source>
</evidence>
<feature type="active site" description="Schiff-base intermediate with substrate; via pyruvic acid" evidence="9 10">
    <location>
        <position position="25"/>
    </location>
</feature>
<evidence type="ECO:0000256" key="7">
    <source>
        <dbReference type="ARBA" id="ARBA00023270"/>
    </source>
</evidence>
<keyword evidence="1 9" id="KW-0963">Cytoplasm</keyword>
<comment type="catalytic activity">
    <reaction evidence="9">
        <text>L-aspartate + H(+) = beta-alanine + CO2</text>
        <dbReference type="Rhea" id="RHEA:19497"/>
        <dbReference type="ChEBI" id="CHEBI:15378"/>
        <dbReference type="ChEBI" id="CHEBI:16526"/>
        <dbReference type="ChEBI" id="CHEBI:29991"/>
        <dbReference type="ChEBI" id="CHEBI:57966"/>
        <dbReference type="EC" id="4.1.1.11"/>
    </reaction>
</comment>
<dbReference type="PIRSF" id="PIRSF006246">
    <property type="entry name" value="Asp_decarbox"/>
    <property type="match status" value="1"/>
</dbReference>
<comment type="cofactor">
    <cofactor evidence="9 10">
        <name>pyruvate</name>
        <dbReference type="ChEBI" id="CHEBI:15361"/>
    </cofactor>
    <text evidence="9 10">Binds 1 pyruvoyl group covalently per subunit.</text>
</comment>
<keyword evidence="5 9" id="KW-0865">Zymogen</keyword>
<keyword evidence="3 9" id="KW-0210">Decarboxylase</keyword>
<proteinExistence type="inferred from homology"/>
<dbReference type="AlphaFoldDB" id="A0A2M7E8G2"/>
<dbReference type="CDD" id="cd06919">
    <property type="entry name" value="Asp_decarbox"/>
    <property type="match status" value="1"/>
</dbReference>
<dbReference type="Gene3D" id="2.40.40.20">
    <property type="match status" value="1"/>
</dbReference>
<comment type="pathway">
    <text evidence="9">Cofactor biosynthesis; (R)-pantothenate biosynthesis; beta-alanine from L-aspartate: step 1/1.</text>
</comment>
<dbReference type="PANTHER" id="PTHR21012:SF0">
    <property type="entry name" value="ASPARTATE 1-DECARBOXYLASE"/>
    <property type="match status" value="1"/>
</dbReference>
<evidence type="ECO:0000256" key="8">
    <source>
        <dbReference type="ARBA" id="ARBA00023317"/>
    </source>
</evidence>
<dbReference type="SUPFAM" id="SSF50692">
    <property type="entry name" value="ADC-like"/>
    <property type="match status" value="1"/>
</dbReference>
<name>A0A2M7E8G2_9BACT</name>
<evidence type="ECO:0000256" key="10">
    <source>
        <dbReference type="PIRSR" id="PIRSR006246-1"/>
    </source>
</evidence>
<evidence type="ECO:0000256" key="13">
    <source>
        <dbReference type="PIRSR" id="PIRSR006246-5"/>
    </source>
</evidence>
<evidence type="ECO:0000256" key="3">
    <source>
        <dbReference type="ARBA" id="ARBA00022793"/>
    </source>
</evidence>
<evidence type="ECO:0000256" key="5">
    <source>
        <dbReference type="ARBA" id="ARBA00023145"/>
    </source>
</evidence>
<keyword evidence="6 9" id="KW-0456">Lyase</keyword>
<feature type="binding site" evidence="9 11">
    <location>
        <position position="57"/>
    </location>
    <ligand>
        <name>substrate</name>
    </ligand>
</feature>
<feature type="active site" description="Proton donor" evidence="9 10">
    <location>
        <position position="58"/>
    </location>
</feature>
<feature type="chain" id="PRO_5015025616" description="Aspartate 1-decarboxylase beta chain" evidence="9 13">
    <location>
        <begin position="1"/>
        <end position="24"/>
    </location>
</feature>
<dbReference type="GO" id="GO:0015940">
    <property type="term" value="P:pantothenate biosynthetic process"/>
    <property type="evidence" value="ECO:0007669"/>
    <property type="project" value="UniProtKB-UniRule"/>
</dbReference>